<dbReference type="AlphaFoldDB" id="A0A7T4QZB6"/>
<dbReference type="GO" id="GO:0019305">
    <property type="term" value="P:dTDP-rhamnose biosynthetic process"/>
    <property type="evidence" value="ECO:0007669"/>
    <property type="project" value="UniProtKB-UniPathway"/>
</dbReference>
<dbReference type="KEGG" id="snan:I6N98_14220"/>
<dbReference type="Pfam" id="PF04321">
    <property type="entry name" value="RmlD_sub_bind"/>
    <property type="match status" value="1"/>
</dbReference>
<protein>
    <recommendedName>
        <fullName evidence="4 6">dTDP-4-dehydrorhamnose reductase</fullName>
        <ecNumber evidence="3 6">1.1.1.133</ecNumber>
    </recommendedName>
</protein>
<comment type="cofactor">
    <cofactor evidence="6">
        <name>Mg(2+)</name>
        <dbReference type="ChEBI" id="CHEBI:18420"/>
    </cofactor>
    <text evidence="6">Binds 1 Mg(2+) ion per monomer.</text>
</comment>
<dbReference type="SUPFAM" id="SSF51735">
    <property type="entry name" value="NAD(P)-binding Rossmann-fold domains"/>
    <property type="match status" value="1"/>
</dbReference>
<evidence type="ECO:0000313" key="9">
    <source>
        <dbReference type="Proteomes" id="UP000596063"/>
    </source>
</evidence>
<dbReference type="EMBL" id="CP066167">
    <property type="protein sequence ID" value="QQD17506.1"/>
    <property type="molecule type" value="Genomic_DNA"/>
</dbReference>
<dbReference type="Gene3D" id="3.40.50.720">
    <property type="entry name" value="NAD(P)-binding Rossmann-like Domain"/>
    <property type="match status" value="1"/>
</dbReference>
<evidence type="ECO:0000259" key="7">
    <source>
        <dbReference type="Pfam" id="PF04321"/>
    </source>
</evidence>
<dbReference type="GO" id="GO:0005829">
    <property type="term" value="C:cytosol"/>
    <property type="evidence" value="ECO:0007669"/>
    <property type="project" value="TreeGrafter"/>
</dbReference>
<proteinExistence type="inferred from homology"/>
<evidence type="ECO:0000256" key="4">
    <source>
        <dbReference type="ARBA" id="ARBA00017099"/>
    </source>
</evidence>
<comment type="similarity">
    <text evidence="2 6">Belongs to the dTDP-4-dehydrorhamnose reductase family.</text>
</comment>
<comment type="function">
    <text evidence="6">Catalyzes the reduction of dTDP-6-deoxy-L-lyxo-4-hexulose to yield dTDP-L-rhamnose.</text>
</comment>
<evidence type="ECO:0000256" key="1">
    <source>
        <dbReference type="ARBA" id="ARBA00004781"/>
    </source>
</evidence>
<dbReference type="Proteomes" id="UP000596063">
    <property type="component" value="Chromosome"/>
</dbReference>
<comment type="catalytic activity">
    <reaction evidence="5 6">
        <text>dTDP-beta-L-rhamnose + NADP(+) = dTDP-4-dehydro-beta-L-rhamnose + NADPH + H(+)</text>
        <dbReference type="Rhea" id="RHEA:21796"/>
        <dbReference type="ChEBI" id="CHEBI:15378"/>
        <dbReference type="ChEBI" id="CHEBI:57510"/>
        <dbReference type="ChEBI" id="CHEBI:57783"/>
        <dbReference type="ChEBI" id="CHEBI:58349"/>
        <dbReference type="ChEBI" id="CHEBI:62830"/>
        <dbReference type="EC" id="1.1.1.133"/>
    </reaction>
</comment>
<dbReference type="UniPathway" id="UPA00281"/>
<organism evidence="8 9">
    <name type="scientific">Spongiibacter nanhainus</name>
    <dbReference type="NCBI Taxonomy" id="2794344"/>
    <lineage>
        <taxon>Bacteria</taxon>
        <taxon>Pseudomonadati</taxon>
        <taxon>Pseudomonadota</taxon>
        <taxon>Gammaproteobacteria</taxon>
        <taxon>Cellvibrionales</taxon>
        <taxon>Spongiibacteraceae</taxon>
        <taxon>Spongiibacter</taxon>
    </lineage>
</organism>
<dbReference type="Gene3D" id="3.90.25.10">
    <property type="entry name" value="UDP-galactose 4-epimerase, domain 1"/>
    <property type="match status" value="1"/>
</dbReference>
<dbReference type="GO" id="GO:0009243">
    <property type="term" value="P:O antigen biosynthetic process"/>
    <property type="evidence" value="ECO:0007669"/>
    <property type="project" value="UniProtKB-UniPathway"/>
</dbReference>
<dbReference type="InterPro" id="IPR005913">
    <property type="entry name" value="dTDP_dehydrorham_reduct"/>
</dbReference>
<name>A0A7T4QZB6_9GAMM</name>
<evidence type="ECO:0000256" key="3">
    <source>
        <dbReference type="ARBA" id="ARBA00012929"/>
    </source>
</evidence>
<keyword evidence="6" id="KW-0560">Oxidoreductase</keyword>
<dbReference type="PANTHER" id="PTHR10491">
    <property type="entry name" value="DTDP-4-DEHYDRORHAMNOSE REDUCTASE"/>
    <property type="match status" value="1"/>
</dbReference>
<evidence type="ECO:0000256" key="2">
    <source>
        <dbReference type="ARBA" id="ARBA00010944"/>
    </source>
</evidence>
<feature type="domain" description="RmlD-like substrate binding" evidence="7">
    <location>
        <begin position="68"/>
        <end position="272"/>
    </location>
</feature>
<dbReference type="InterPro" id="IPR036291">
    <property type="entry name" value="NAD(P)-bd_dom_sf"/>
</dbReference>
<dbReference type="RefSeq" id="WP_198569006.1">
    <property type="nucleotide sequence ID" value="NZ_CP066167.1"/>
</dbReference>
<keyword evidence="9" id="KW-1185">Reference proteome</keyword>
<sequence>MNVVLLSNGGPLADAIRAQFASRGREILDSVHVADASDGALRDALVIDARWISPLQGGGIASPPAFYETLLHACARQSALYLLITDGGVFDGANLDDEGAAENTIPAASSEWGRQLIALEEQVLASNAQTLILRTGTLVAASGDHFLADCVRWFRQSDAVSLRNTRRACPTPVTDLARVVSGMVDQLSCGALCRGVYHYNSSGSSTAFEFAEVSLAYASQFVAVASEISADDDQGEDWQPWIAPLSCDRILRHFGIKQLPWRAYLPKLIKSLCEEEVV</sequence>
<gene>
    <name evidence="8" type="ORF">I6N98_14220</name>
</gene>
<evidence type="ECO:0000256" key="5">
    <source>
        <dbReference type="ARBA" id="ARBA00048200"/>
    </source>
</evidence>
<dbReference type="InterPro" id="IPR029903">
    <property type="entry name" value="RmlD-like-bd"/>
</dbReference>
<dbReference type="EC" id="1.1.1.133" evidence="3 6"/>
<dbReference type="UniPathway" id="UPA00124"/>
<evidence type="ECO:0000313" key="8">
    <source>
        <dbReference type="EMBL" id="QQD17506.1"/>
    </source>
</evidence>
<keyword evidence="6" id="KW-0521">NADP</keyword>
<evidence type="ECO:0000256" key="6">
    <source>
        <dbReference type="RuleBase" id="RU364082"/>
    </source>
</evidence>
<accession>A0A7T4QZB6</accession>
<comment type="pathway">
    <text evidence="1 6">Carbohydrate biosynthesis; dTDP-L-rhamnose biosynthesis.</text>
</comment>
<dbReference type="GO" id="GO:0008831">
    <property type="term" value="F:dTDP-4-dehydrorhamnose reductase activity"/>
    <property type="evidence" value="ECO:0007669"/>
    <property type="project" value="UniProtKB-EC"/>
</dbReference>
<dbReference type="PANTHER" id="PTHR10491:SF4">
    <property type="entry name" value="METHIONINE ADENOSYLTRANSFERASE 2 SUBUNIT BETA"/>
    <property type="match status" value="1"/>
</dbReference>
<reference evidence="8 9" key="1">
    <citation type="submission" date="2020-12" db="EMBL/GenBank/DDBJ databases">
        <authorList>
            <person name="Shan Y."/>
        </authorList>
    </citation>
    <scope>NUCLEOTIDE SEQUENCE [LARGE SCALE GENOMIC DNA]</scope>
    <source>
        <strain evidence="9">csc3.9</strain>
    </source>
</reference>